<dbReference type="PANTHER" id="PTHR11012:SF30">
    <property type="entry name" value="PROTEIN KINASE-LIKE DOMAIN-CONTAINING"/>
    <property type="match status" value="1"/>
</dbReference>
<dbReference type="Pfam" id="PF02958">
    <property type="entry name" value="EcKL"/>
    <property type="match status" value="1"/>
</dbReference>
<dbReference type="InterPro" id="IPR011009">
    <property type="entry name" value="Kinase-like_dom_sf"/>
</dbReference>
<evidence type="ECO:0000259" key="1">
    <source>
        <dbReference type="SMART" id="SM00587"/>
    </source>
</evidence>
<dbReference type="InterPro" id="IPR015897">
    <property type="entry name" value="CHK_kinase-like"/>
</dbReference>
<gene>
    <name evidence="2" type="ORF">N0V93_009048</name>
</gene>
<name>A0A9W9CSC1_9PEZI</name>
<reference evidence="2" key="1">
    <citation type="submission" date="2022-10" db="EMBL/GenBank/DDBJ databases">
        <title>Tapping the CABI collections for fungal endophytes: first genome assemblies for Collariella, Neodidymelliopsis, Ascochyta clinopodiicola, Didymella pomorum, Didymosphaeria variabile, Neocosmospora piperis and Neocucurbitaria cava.</title>
        <authorList>
            <person name="Hill R."/>
        </authorList>
    </citation>
    <scope>NUCLEOTIDE SEQUENCE</scope>
    <source>
        <strain evidence="2">IMI 355082</strain>
    </source>
</reference>
<feature type="domain" description="CHK kinase-like" evidence="1">
    <location>
        <begin position="152"/>
        <end position="331"/>
    </location>
</feature>
<keyword evidence="3" id="KW-1185">Reference proteome</keyword>
<dbReference type="EMBL" id="JAPEVB010000006">
    <property type="protein sequence ID" value="KAJ4386155.1"/>
    <property type="molecule type" value="Genomic_DNA"/>
</dbReference>
<dbReference type="SMART" id="SM00587">
    <property type="entry name" value="CHK"/>
    <property type="match status" value="1"/>
</dbReference>
<dbReference type="Proteomes" id="UP001140453">
    <property type="component" value="Unassembled WGS sequence"/>
</dbReference>
<proteinExistence type="predicted"/>
<sequence length="389" mass="43890">MVTSHHQGSLPSWLEKLWTTVSHTLASSPRPLESSASDPLPLVVEAITPAWLSKILNTKVETLRLQEVIHGSASKVLIEVIYTKSRNAPPTRLCVKGGFNPQLLEMLPMLFGVYRLEAQFYHHIAPQIPGLYLLPSYWAGVDHPSGKGQGIVVLKDVKAEGYTFGDPLRTWPVERVRAALSQLATLHASTWGAKQADLPWVPREFGMRDVITGMMSPESWDARFADPAVRPPISEIFWDDRQRMVKCLETLWATTDERMVCMVHGDTQVGNTFIDTNGQPGFLDWQCIHVNSAAHDVTYFMTGALTVEDRREHERSLYGFYLSELHRAGGPKFEVEDVWDEYRKYQMQGFAWALAGPMMQPKEVVDAISQRHCVAILDHQSIELLESLV</sequence>
<organism evidence="2 3">
    <name type="scientific">Gnomoniopsis smithogilvyi</name>
    <dbReference type="NCBI Taxonomy" id="1191159"/>
    <lineage>
        <taxon>Eukaryota</taxon>
        <taxon>Fungi</taxon>
        <taxon>Dikarya</taxon>
        <taxon>Ascomycota</taxon>
        <taxon>Pezizomycotina</taxon>
        <taxon>Sordariomycetes</taxon>
        <taxon>Sordariomycetidae</taxon>
        <taxon>Diaporthales</taxon>
        <taxon>Gnomoniaceae</taxon>
        <taxon>Gnomoniopsis</taxon>
    </lineage>
</organism>
<evidence type="ECO:0000313" key="3">
    <source>
        <dbReference type="Proteomes" id="UP001140453"/>
    </source>
</evidence>
<dbReference type="SUPFAM" id="SSF56112">
    <property type="entry name" value="Protein kinase-like (PK-like)"/>
    <property type="match status" value="1"/>
</dbReference>
<dbReference type="Gene3D" id="3.90.1200.10">
    <property type="match status" value="1"/>
</dbReference>
<dbReference type="PANTHER" id="PTHR11012">
    <property type="entry name" value="PROTEIN KINASE-LIKE DOMAIN-CONTAINING"/>
    <property type="match status" value="1"/>
</dbReference>
<dbReference type="InterPro" id="IPR004119">
    <property type="entry name" value="EcKL"/>
</dbReference>
<dbReference type="AlphaFoldDB" id="A0A9W9CSC1"/>
<comment type="caution">
    <text evidence="2">The sequence shown here is derived from an EMBL/GenBank/DDBJ whole genome shotgun (WGS) entry which is preliminary data.</text>
</comment>
<evidence type="ECO:0000313" key="2">
    <source>
        <dbReference type="EMBL" id="KAJ4386155.1"/>
    </source>
</evidence>
<protein>
    <recommendedName>
        <fullName evidence="1">CHK kinase-like domain-containing protein</fullName>
    </recommendedName>
</protein>
<accession>A0A9W9CSC1</accession>
<dbReference type="OrthoDB" id="191037at2759"/>